<dbReference type="InterPro" id="IPR052551">
    <property type="entry name" value="UV-DNA_repair_photolyase"/>
</dbReference>
<dbReference type="InterPro" id="IPR007357">
    <property type="entry name" value="PhrB-like"/>
</dbReference>
<proteinExistence type="predicted"/>
<dbReference type="EMBL" id="LXPS01000041">
    <property type="protein sequence ID" value="OAE36407.1"/>
    <property type="molecule type" value="Genomic_DNA"/>
</dbReference>
<dbReference type="Gene3D" id="1.10.579.10">
    <property type="entry name" value="DNA Cyclobutane Dipyrimidine Photolyase, subunit A, domain 3"/>
    <property type="match status" value="1"/>
</dbReference>
<dbReference type="Gene3D" id="3.40.50.620">
    <property type="entry name" value="HUPs"/>
    <property type="match status" value="1"/>
</dbReference>
<dbReference type="Pfam" id="PF04244">
    <property type="entry name" value="DPRP"/>
    <property type="match status" value="1"/>
</dbReference>
<organism evidence="1 2">
    <name type="scientific">Agrobacterium tumefaciens</name>
    <dbReference type="NCBI Taxonomy" id="358"/>
    <lineage>
        <taxon>Bacteria</taxon>
        <taxon>Pseudomonadati</taxon>
        <taxon>Pseudomonadota</taxon>
        <taxon>Alphaproteobacteria</taxon>
        <taxon>Hyphomicrobiales</taxon>
        <taxon>Rhizobiaceae</taxon>
        <taxon>Rhizobium/Agrobacterium group</taxon>
        <taxon>Agrobacterium</taxon>
        <taxon>Agrobacterium tumefaciens complex</taxon>
    </lineage>
</organism>
<dbReference type="SUPFAM" id="SSF48173">
    <property type="entry name" value="Cryptochrome/photolyase FAD-binding domain"/>
    <property type="match status" value="1"/>
</dbReference>
<accession>A0A176WTF3</accession>
<protein>
    <submittedName>
        <fullName evidence="1">Deoxyribodipyrimidine photolyase</fullName>
    </submittedName>
</protein>
<dbReference type="Gene3D" id="1.10.10.1710">
    <property type="entry name" value="Deoxyribodipyrimidine photolyase-related"/>
    <property type="match status" value="1"/>
</dbReference>
<sequence length="502" mass="57183">MILGDQLSPSISSLDGVDKEQDTLLLCEVMAEAAYVGHHKKKIAFIFSAMRHFAEELREAGYRVRYTTIDDEDNAGSFTGEVRRAVTAIDPLAICVTEAGEWRVKSELESLEGAVGVPVEIRPDTRFLATQDEFRDWAEGRKSLTMEYFYREMRRKTGLLMQGDEPVGGRWNFDAENRNPAKPDLLRPKHLVVKPDEITKEVLGTVDALFSENFGTLKNFGFAVTRKDAERVMTSFIEGFLPNFGATQDAMLQDDPYLNHSLLSFYINSGLLDALDVCKAAERAYHEGAAPLNAVEGFIRQIIGWREYMRGIYWFAGPDYVERNFFGNDRPLPGFYWTGKTHMNCMATVIRETMENAYAHHIQRLMITGNFALLAGIDPKAVHQWYLEVYADAYEWVELPNVVGMSQFADGGFLGTKPYAASGNYINRMSDYCSTCRYDPKERLGENACPFNALYWDFLARNRDKLKSNHRLAQPYATWARMSEDVRHDLRAKAARFLTRLS</sequence>
<dbReference type="PANTHER" id="PTHR38657">
    <property type="entry name" value="SLR1343 PROTEIN"/>
    <property type="match status" value="1"/>
</dbReference>
<dbReference type="InterPro" id="IPR014729">
    <property type="entry name" value="Rossmann-like_a/b/a_fold"/>
</dbReference>
<gene>
    <name evidence="1" type="ORF">A7J57_07135</name>
</gene>
<dbReference type="Proteomes" id="UP000077098">
    <property type="component" value="Unassembled WGS sequence"/>
</dbReference>
<dbReference type="InterPro" id="IPR036134">
    <property type="entry name" value="Crypto/Photolyase_FAD-like_sf"/>
</dbReference>
<dbReference type="AlphaFoldDB" id="A0A176WTF3"/>
<keyword evidence="1" id="KW-0456">Lyase</keyword>
<reference evidence="1 2" key="1">
    <citation type="submission" date="2016-05" db="EMBL/GenBank/DDBJ databases">
        <authorList>
            <person name="Lavstsen T."/>
            <person name="Jespersen J.S."/>
        </authorList>
    </citation>
    <scope>NUCLEOTIDE SEQUENCE [LARGE SCALE GENOMIC DNA]</scope>
    <source>
        <strain evidence="1 2">KCJ1736</strain>
    </source>
</reference>
<dbReference type="Gene3D" id="1.25.40.80">
    <property type="match status" value="1"/>
</dbReference>
<dbReference type="PANTHER" id="PTHR38657:SF1">
    <property type="entry name" value="SLR1343 PROTEIN"/>
    <property type="match status" value="1"/>
</dbReference>
<evidence type="ECO:0000313" key="1">
    <source>
        <dbReference type="EMBL" id="OAE36407.1"/>
    </source>
</evidence>
<dbReference type="GO" id="GO:0016829">
    <property type="term" value="F:lyase activity"/>
    <property type="evidence" value="ECO:0007669"/>
    <property type="project" value="UniProtKB-KW"/>
</dbReference>
<comment type="caution">
    <text evidence="1">The sequence shown here is derived from an EMBL/GenBank/DDBJ whole genome shotgun (WGS) entry which is preliminary data.</text>
</comment>
<name>A0A176WTF3_AGRTU</name>
<evidence type="ECO:0000313" key="2">
    <source>
        <dbReference type="Proteomes" id="UP000077098"/>
    </source>
</evidence>